<dbReference type="FunFam" id="3.40.50.720:FF:000084">
    <property type="entry name" value="Short-chain dehydrogenase reductase"/>
    <property type="match status" value="1"/>
</dbReference>
<dbReference type="PRINTS" id="PR00081">
    <property type="entry name" value="GDHRDH"/>
</dbReference>
<dbReference type="EMBL" id="NEXH01000020">
    <property type="protein sequence ID" value="PSN94662.1"/>
    <property type="molecule type" value="Genomic_DNA"/>
</dbReference>
<comment type="similarity">
    <text evidence="1">Belongs to the short-chain dehydrogenases/reductases (SDR) family.</text>
</comment>
<reference evidence="3 4" key="1">
    <citation type="submission" date="2017-04" db="EMBL/GenBank/DDBJ databases">
        <title>Novel microbial lineages endemic to geothermal iron-oxide mats fill important gaps in the evolutionary history of Archaea.</title>
        <authorList>
            <person name="Jay Z.J."/>
            <person name="Beam J.P."/>
            <person name="Dlakic M."/>
            <person name="Rusch D.B."/>
            <person name="Kozubal M.A."/>
            <person name="Inskeep W.P."/>
        </authorList>
    </citation>
    <scope>NUCLEOTIDE SEQUENCE [LARGE SCALE GENOMIC DNA]</scope>
    <source>
        <strain evidence="3">ECH_B_2</strain>
    </source>
</reference>
<dbReference type="SUPFAM" id="SSF51735">
    <property type="entry name" value="NAD(P)-binding Rossmann-fold domains"/>
    <property type="match status" value="1"/>
</dbReference>
<keyword evidence="2" id="KW-0560">Oxidoreductase</keyword>
<comment type="caution">
    <text evidence="3">The sequence shown here is derived from an EMBL/GenBank/DDBJ whole genome shotgun (WGS) entry which is preliminary data.</text>
</comment>
<dbReference type="GO" id="GO:0016491">
    <property type="term" value="F:oxidoreductase activity"/>
    <property type="evidence" value="ECO:0007669"/>
    <property type="project" value="UniProtKB-KW"/>
</dbReference>
<gene>
    <name evidence="3" type="primary">fabG</name>
    <name evidence="3" type="ORF">B9Q06_08345</name>
</gene>
<proteinExistence type="inferred from homology"/>
<evidence type="ECO:0000256" key="1">
    <source>
        <dbReference type="ARBA" id="ARBA00006484"/>
    </source>
</evidence>
<organism evidence="3 4">
    <name type="scientific">Candidatus Marsarchaeota G2 archaeon ECH_B_2</name>
    <dbReference type="NCBI Taxonomy" id="1978160"/>
    <lineage>
        <taxon>Archaea</taxon>
        <taxon>Candidatus Marsarchaeota</taxon>
        <taxon>Candidatus Marsarchaeota group 2</taxon>
    </lineage>
</organism>
<dbReference type="CDD" id="cd05233">
    <property type="entry name" value="SDR_c"/>
    <property type="match status" value="1"/>
</dbReference>
<dbReference type="Gene3D" id="3.40.50.720">
    <property type="entry name" value="NAD(P)-binding Rossmann-like Domain"/>
    <property type="match status" value="1"/>
</dbReference>
<name>A0A2R6B7U9_9ARCH</name>
<accession>A0A2R6B7U9</accession>
<dbReference type="PANTHER" id="PTHR43639:SF1">
    <property type="entry name" value="SHORT-CHAIN DEHYDROGENASE_REDUCTASE FAMILY PROTEIN"/>
    <property type="match status" value="1"/>
</dbReference>
<evidence type="ECO:0000313" key="3">
    <source>
        <dbReference type="EMBL" id="PSN94662.1"/>
    </source>
</evidence>
<sequence>MYDLKGRVAVVTGSGRGIGRAIGLRFAREGCRVVFNARKRQDELDESVQQARTLGAEAVGVLADVSTIGGAGVLLQRALESFGGVDILVNNAGIGIFTPFINADEKLLERHLSSDFRSVVYTTRLFAQKMSDGGAILNISSIAGIQPMLGLSLYGAMKAAVNTLTRYLALELAPRLRVNTIAPGWVNTKLGRSMPELLGISLEDFAKKYTLTGRILEPEDVAEMAITMVRIESLTGQIIQVDSGESILGFQRQ</sequence>
<evidence type="ECO:0000313" key="4">
    <source>
        <dbReference type="Proteomes" id="UP000241284"/>
    </source>
</evidence>
<dbReference type="InterPro" id="IPR036291">
    <property type="entry name" value="NAD(P)-bd_dom_sf"/>
</dbReference>
<evidence type="ECO:0000256" key="2">
    <source>
        <dbReference type="ARBA" id="ARBA00023002"/>
    </source>
</evidence>
<dbReference type="Proteomes" id="UP000241284">
    <property type="component" value="Unassembled WGS sequence"/>
</dbReference>
<dbReference type="PANTHER" id="PTHR43639">
    <property type="entry name" value="OXIDOREDUCTASE, SHORT-CHAIN DEHYDROGENASE/REDUCTASE FAMILY (AFU_ORTHOLOGUE AFUA_5G02870)"/>
    <property type="match status" value="1"/>
</dbReference>
<dbReference type="InterPro" id="IPR002347">
    <property type="entry name" value="SDR_fam"/>
</dbReference>
<dbReference type="NCBIfam" id="NF004746">
    <property type="entry name" value="PRK06077.1"/>
    <property type="match status" value="1"/>
</dbReference>
<dbReference type="Pfam" id="PF13561">
    <property type="entry name" value="adh_short_C2"/>
    <property type="match status" value="1"/>
</dbReference>
<dbReference type="AlphaFoldDB" id="A0A2R6B7U9"/>
<protein>
    <submittedName>
        <fullName evidence="3">3-oxoacyl-ACP reductase</fullName>
    </submittedName>
</protein>
<dbReference type="PRINTS" id="PR00080">
    <property type="entry name" value="SDRFAMILY"/>
</dbReference>